<dbReference type="Proteomes" id="UP000663852">
    <property type="component" value="Unassembled WGS sequence"/>
</dbReference>
<keyword evidence="3" id="KW-0813">Transport</keyword>
<organism evidence="15 17">
    <name type="scientific">Adineta ricciae</name>
    <name type="common">Rotifer</name>
    <dbReference type="NCBI Taxonomy" id="249248"/>
    <lineage>
        <taxon>Eukaryota</taxon>
        <taxon>Metazoa</taxon>
        <taxon>Spiralia</taxon>
        <taxon>Gnathifera</taxon>
        <taxon>Rotifera</taxon>
        <taxon>Eurotatoria</taxon>
        <taxon>Bdelloidea</taxon>
        <taxon>Adinetida</taxon>
        <taxon>Adinetidae</taxon>
        <taxon>Adineta</taxon>
    </lineage>
</organism>
<dbReference type="PROSITE" id="PS00456">
    <property type="entry name" value="NA_SOLUT_SYMP_1"/>
    <property type="match status" value="1"/>
</dbReference>
<feature type="transmembrane region" description="Helical" evidence="14">
    <location>
        <begin position="12"/>
        <end position="30"/>
    </location>
</feature>
<feature type="transmembrane region" description="Helical" evidence="14">
    <location>
        <begin position="237"/>
        <end position="255"/>
    </location>
</feature>
<comment type="subcellular location">
    <subcellularLocation>
        <location evidence="1">Cell membrane</location>
        <topology evidence="1">Multi-pass membrane protein</topology>
    </subcellularLocation>
</comment>
<feature type="transmembrane region" description="Helical" evidence="14">
    <location>
        <begin position="158"/>
        <end position="178"/>
    </location>
</feature>
<keyword evidence="17" id="KW-1185">Reference proteome</keyword>
<comment type="caution">
    <text evidence="15">The sequence shown here is derived from an EMBL/GenBank/DDBJ whole genome shotgun (WGS) entry which is preliminary data.</text>
</comment>
<dbReference type="GO" id="GO:0015075">
    <property type="term" value="F:monoatomic ion transmembrane transporter activity"/>
    <property type="evidence" value="ECO:0007669"/>
    <property type="project" value="UniProtKB-ARBA"/>
</dbReference>
<gene>
    <name evidence="16" type="ORF">EDS130_LOCUS39796</name>
    <name evidence="15" type="ORF">XAT740_LOCUS15549</name>
</gene>
<protein>
    <submittedName>
        <fullName evidence="15">Uncharacterized protein</fullName>
    </submittedName>
</protein>
<dbReference type="EMBL" id="CAJNOJ010000458">
    <property type="protein sequence ID" value="CAF1455400.1"/>
    <property type="molecule type" value="Genomic_DNA"/>
</dbReference>
<evidence type="ECO:0000256" key="9">
    <source>
        <dbReference type="ARBA" id="ARBA00023136"/>
    </source>
</evidence>
<dbReference type="Proteomes" id="UP000663828">
    <property type="component" value="Unassembled WGS sequence"/>
</dbReference>
<dbReference type="Gene3D" id="1.20.1730.10">
    <property type="entry name" value="Sodium/glucose cotransporter"/>
    <property type="match status" value="1"/>
</dbReference>
<dbReference type="GO" id="GO:0005886">
    <property type="term" value="C:plasma membrane"/>
    <property type="evidence" value="ECO:0007669"/>
    <property type="project" value="UniProtKB-SubCell"/>
</dbReference>
<dbReference type="GO" id="GO:0098660">
    <property type="term" value="P:inorganic ion transmembrane transport"/>
    <property type="evidence" value="ECO:0007669"/>
    <property type="project" value="UniProtKB-ARBA"/>
</dbReference>
<evidence type="ECO:0000256" key="4">
    <source>
        <dbReference type="ARBA" id="ARBA00022475"/>
    </source>
</evidence>
<evidence type="ECO:0000256" key="10">
    <source>
        <dbReference type="ARBA" id="ARBA00023180"/>
    </source>
</evidence>
<dbReference type="InterPro" id="IPR038377">
    <property type="entry name" value="Na/Glc_symporter_sf"/>
</dbReference>
<evidence type="ECO:0000256" key="5">
    <source>
        <dbReference type="ARBA" id="ARBA00022692"/>
    </source>
</evidence>
<evidence type="ECO:0000313" key="15">
    <source>
        <dbReference type="EMBL" id="CAF1046570.1"/>
    </source>
</evidence>
<keyword evidence="8" id="KW-0406">Ion transport</keyword>
<feature type="transmembrane region" description="Helical" evidence="14">
    <location>
        <begin position="504"/>
        <end position="524"/>
    </location>
</feature>
<keyword evidence="7" id="KW-0915">Sodium</keyword>
<feature type="transmembrane region" description="Helical" evidence="14">
    <location>
        <begin position="336"/>
        <end position="360"/>
    </location>
</feature>
<dbReference type="AlphaFoldDB" id="A0A814K1Q7"/>
<reference evidence="15" key="1">
    <citation type="submission" date="2021-02" db="EMBL/GenBank/DDBJ databases">
        <authorList>
            <person name="Nowell W R."/>
        </authorList>
    </citation>
    <scope>NUCLEOTIDE SEQUENCE</scope>
</reference>
<feature type="transmembrane region" description="Helical" evidence="14">
    <location>
        <begin position="80"/>
        <end position="101"/>
    </location>
</feature>
<sequence length="586" mass="64772">MITQTLHAVDYVLLVLLLLTSAIIGIIFGIFKKKKSSAKEFLLGNREMGVFPTALSIAASFLSANTLLGMPSEVYMHGTMISYNVIGLIIATVITALVFMPKFRQMNCTSIYEYLEQRFDRTVRVCVSIVFSFSMLIYMAIVLYAPALALSQTTGLNIWLSVFTSGIVCTFYSSLGGMKAVIWTDVLQALVMLIGLLSAILQGLIVLGGFGPTFSIASKGDRIQFNNMSIDPRVRHTVWSLSIGGTFNGLCAYSFSQTLVQRYMSVRTTQGAKQALFINIICVVFIILSCCFLGIIIYSYYADCDPFTAKYISTIDQIFPYFVMDVLSYIRGLPGIFLACTFSGSLSTISSGLNSLAAVIIEDIYKGLMNGKLTDERQGFVSKIFSIILGIVVMLLTYIASHLGPIFIATISLLGALHGPIMGVFLLGFFFPRANRRGGLIGFISGIVLSLWIFIGSQMTKSQRGSERLPLSIVSCPLLINQTISVSIPIKSDPLFKLYSVSHMWYSTIGVSLVLIVGVIVSYLTHPLESHEIDQNLIISINKKTFRHWFRCDIDHENDTEQTNENELNIRKPFIPLAILKKANDS</sequence>
<keyword evidence="11" id="KW-0739">Sodium transport</keyword>
<comment type="catalytic activity">
    <reaction evidence="12">
        <text>iodide(out) + 2 Na(+)(out) = iodide(in) + 2 Na(+)(in)</text>
        <dbReference type="Rhea" id="RHEA:71207"/>
        <dbReference type="ChEBI" id="CHEBI:16382"/>
        <dbReference type="ChEBI" id="CHEBI:29101"/>
    </reaction>
</comment>
<evidence type="ECO:0000313" key="17">
    <source>
        <dbReference type="Proteomes" id="UP000663828"/>
    </source>
</evidence>
<evidence type="ECO:0000256" key="6">
    <source>
        <dbReference type="ARBA" id="ARBA00022989"/>
    </source>
</evidence>
<evidence type="ECO:0000256" key="7">
    <source>
        <dbReference type="ARBA" id="ARBA00023053"/>
    </source>
</evidence>
<dbReference type="GO" id="GO:0006814">
    <property type="term" value="P:sodium ion transport"/>
    <property type="evidence" value="ECO:0007669"/>
    <property type="project" value="UniProtKB-KW"/>
</dbReference>
<proteinExistence type="inferred from homology"/>
<evidence type="ECO:0000256" key="2">
    <source>
        <dbReference type="ARBA" id="ARBA00006434"/>
    </source>
</evidence>
<feature type="transmembrane region" description="Helical" evidence="14">
    <location>
        <begin position="406"/>
        <end position="431"/>
    </location>
</feature>
<evidence type="ECO:0000256" key="13">
    <source>
        <dbReference type="RuleBase" id="RU362091"/>
    </source>
</evidence>
<dbReference type="InterPro" id="IPR018212">
    <property type="entry name" value="Na/solute_symporter_CS"/>
</dbReference>
<accession>A0A814K1Q7</accession>
<dbReference type="PROSITE" id="PS50283">
    <property type="entry name" value="NA_SOLUT_SYMP_3"/>
    <property type="match status" value="1"/>
</dbReference>
<keyword evidence="6 14" id="KW-1133">Transmembrane helix</keyword>
<evidence type="ECO:0000256" key="3">
    <source>
        <dbReference type="ARBA" id="ARBA00022448"/>
    </source>
</evidence>
<dbReference type="NCBIfam" id="TIGR00813">
    <property type="entry name" value="sss"/>
    <property type="match status" value="1"/>
</dbReference>
<dbReference type="InterPro" id="IPR001734">
    <property type="entry name" value="Na/solute_symporter"/>
</dbReference>
<feature type="transmembrane region" description="Helical" evidence="14">
    <location>
        <begin position="438"/>
        <end position="455"/>
    </location>
</feature>
<evidence type="ECO:0000256" key="1">
    <source>
        <dbReference type="ARBA" id="ARBA00004651"/>
    </source>
</evidence>
<dbReference type="OrthoDB" id="6132759at2759"/>
<dbReference type="CDD" id="cd11492">
    <property type="entry name" value="SLC5sbd_NIS-SMVT"/>
    <property type="match status" value="1"/>
</dbReference>
<keyword evidence="5 14" id="KW-0812">Transmembrane</keyword>
<evidence type="ECO:0000256" key="8">
    <source>
        <dbReference type="ARBA" id="ARBA00023065"/>
    </source>
</evidence>
<keyword evidence="9 14" id="KW-0472">Membrane</keyword>
<feature type="transmembrane region" description="Helical" evidence="14">
    <location>
        <begin position="276"/>
        <end position="301"/>
    </location>
</feature>
<dbReference type="InterPro" id="IPR051163">
    <property type="entry name" value="Sodium:Solute_Symporter_SSF"/>
</dbReference>
<evidence type="ECO:0000256" key="12">
    <source>
        <dbReference type="ARBA" id="ARBA00036099"/>
    </source>
</evidence>
<evidence type="ECO:0000256" key="11">
    <source>
        <dbReference type="ARBA" id="ARBA00023201"/>
    </source>
</evidence>
<evidence type="ECO:0000313" key="16">
    <source>
        <dbReference type="EMBL" id="CAF1455400.1"/>
    </source>
</evidence>
<keyword evidence="4" id="KW-1003">Cell membrane</keyword>
<dbReference type="PANTHER" id="PTHR42985:SF2">
    <property type="entry name" value="SODIUM-DEPENDENT MULTIVITAMIN TRANSPORTER"/>
    <property type="match status" value="1"/>
</dbReference>
<evidence type="ECO:0000256" key="14">
    <source>
        <dbReference type="SAM" id="Phobius"/>
    </source>
</evidence>
<name>A0A814K1Q7_ADIRI</name>
<dbReference type="EMBL" id="CAJNOR010000963">
    <property type="protein sequence ID" value="CAF1046570.1"/>
    <property type="molecule type" value="Genomic_DNA"/>
</dbReference>
<dbReference type="PANTHER" id="PTHR42985">
    <property type="entry name" value="SODIUM-COUPLED MONOCARBOXYLATE TRANSPORTER"/>
    <property type="match status" value="1"/>
</dbReference>
<feature type="transmembrane region" description="Helical" evidence="14">
    <location>
        <begin position="122"/>
        <end position="146"/>
    </location>
</feature>
<dbReference type="GO" id="GO:0015293">
    <property type="term" value="F:symporter activity"/>
    <property type="evidence" value="ECO:0007669"/>
    <property type="project" value="TreeGrafter"/>
</dbReference>
<dbReference type="Pfam" id="PF00474">
    <property type="entry name" value="SSF"/>
    <property type="match status" value="1"/>
</dbReference>
<comment type="similarity">
    <text evidence="2 13">Belongs to the sodium:solute symporter (SSF) (TC 2.A.21) family.</text>
</comment>
<feature type="transmembrane region" description="Helical" evidence="14">
    <location>
        <begin position="380"/>
        <end position="400"/>
    </location>
</feature>
<keyword evidence="10" id="KW-0325">Glycoprotein</keyword>
<feature type="transmembrane region" description="Helical" evidence="14">
    <location>
        <begin position="190"/>
        <end position="217"/>
    </location>
</feature>